<evidence type="ECO:0000259" key="1">
    <source>
        <dbReference type="Pfam" id="PF01636"/>
    </source>
</evidence>
<sequence length="373" mass="40071">MTMSKTSTATVDESFGGPVPTAVRCGDDFLVIQRAWPHERQPGDAGATLTVEGRDEQGRLRAGRLELTQGGATSSPGPVWQVRAAQITPPGSDPKLAGLAAAAEGHTVVVHRFGKRAVIARTADYVKVVRAGRGPGVAEQARRGRELSQASGFAAPEVLTEAADQVSFGILAGQSLHEVGAHAPLEQWTATWQLWGHHWQVLTGLHAPDLAPHTPEDEVRVLQRWIGLAEEFGALPPRVLAGLRARADRVCAVLLGGEAQAPVVSHRDLHDKQILADGASLGLLDFDTAALAEPALDLANLWVHAGLRADQHLWSHEHAEVAREAIMGLADQLDVEPERFETYAAATRLRLACLYAFRPAHRDLALAWADKVV</sequence>
<dbReference type="EMBL" id="CP099490">
    <property type="protein sequence ID" value="USQ77770.1"/>
    <property type="molecule type" value="Genomic_DNA"/>
</dbReference>
<organism evidence="2 3">
    <name type="scientific">Ornithinimicrobium cryptoxanthini</name>
    <dbReference type="NCBI Taxonomy" id="2934161"/>
    <lineage>
        <taxon>Bacteria</taxon>
        <taxon>Bacillati</taxon>
        <taxon>Actinomycetota</taxon>
        <taxon>Actinomycetes</taxon>
        <taxon>Micrococcales</taxon>
        <taxon>Ornithinimicrobiaceae</taxon>
        <taxon>Ornithinimicrobium</taxon>
    </lineage>
</organism>
<keyword evidence="3" id="KW-1185">Reference proteome</keyword>
<dbReference type="Gene3D" id="3.90.1200.10">
    <property type="match status" value="1"/>
</dbReference>
<dbReference type="InterPro" id="IPR011009">
    <property type="entry name" value="Kinase-like_dom_sf"/>
</dbReference>
<feature type="domain" description="Aminoglycoside phosphotransferase" evidence="1">
    <location>
        <begin position="174"/>
        <end position="305"/>
    </location>
</feature>
<name>A0ABY4YLV7_9MICO</name>
<evidence type="ECO:0000313" key="2">
    <source>
        <dbReference type="EMBL" id="USQ77770.1"/>
    </source>
</evidence>
<evidence type="ECO:0000313" key="3">
    <source>
        <dbReference type="Proteomes" id="UP001056535"/>
    </source>
</evidence>
<protein>
    <submittedName>
        <fullName evidence="2">Aminoglycoside phosphotransferase family protein</fullName>
    </submittedName>
</protein>
<dbReference type="RefSeq" id="WP_252623327.1">
    <property type="nucleotide sequence ID" value="NZ_CP099490.1"/>
</dbReference>
<dbReference type="Pfam" id="PF01636">
    <property type="entry name" value="APH"/>
    <property type="match status" value="1"/>
</dbReference>
<reference evidence="2" key="1">
    <citation type="submission" date="2022-06" db="EMBL/GenBank/DDBJ databases">
        <title>Ornithinimicrobium JY.X270.</title>
        <authorList>
            <person name="Huang Y."/>
        </authorList>
    </citation>
    <scope>NUCLEOTIDE SEQUENCE</scope>
    <source>
        <strain evidence="2">JY.X270</strain>
    </source>
</reference>
<dbReference type="InterPro" id="IPR002575">
    <property type="entry name" value="Aminoglycoside_PTrfase"/>
</dbReference>
<dbReference type="SUPFAM" id="SSF56112">
    <property type="entry name" value="Protein kinase-like (PK-like)"/>
    <property type="match status" value="1"/>
</dbReference>
<gene>
    <name evidence="2" type="ORF">NF557_07705</name>
</gene>
<dbReference type="Proteomes" id="UP001056535">
    <property type="component" value="Chromosome"/>
</dbReference>
<accession>A0ABY4YLV7</accession>
<proteinExistence type="predicted"/>